<feature type="transmembrane region" description="Helical" evidence="1">
    <location>
        <begin position="61"/>
        <end position="83"/>
    </location>
</feature>
<feature type="transmembrane region" description="Helical" evidence="1">
    <location>
        <begin position="12"/>
        <end position="41"/>
    </location>
</feature>
<name>A0A226DR65_FOLCA</name>
<reference evidence="2 3" key="1">
    <citation type="submission" date="2015-12" db="EMBL/GenBank/DDBJ databases">
        <title>The genome of Folsomia candida.</title>
        <authorList>
            <person name="Faddeeva A."/>
            <person name="Derks M.F."/>
            <person name="Anvar Y."/>
            <person name="Smit S."/>
            <person name="Van Straalen N."/>
            <person name="Roelofs D."/>
        </authorList>
    </citation>
    <scope>NUCLEOTIDE SEQUENCE [LARGE SCALE GENOMIC DNA]</scope>
    <source>
        <strain evidence="2 3">VU population</strain>
        <tissue evidence="2">Whole body</tissue>
    </source>
</reference>
<proteinExistence type="predicted"/>
<dbReference type="AlphaFoldDB" id="A0A226DR65"/>
<sequence length="167" mass="19751">MFSFLRNLNPCFGLNPTLIVKVVLIINLIMSIMGTFVFTARAEELIEYTKTKFEEVSTSEWAIYSWFMVFINPLMTILFWTLFRAVGKNDLPTIERWRVGIFVIPGFHIFWSIFSSTNAKANDLRSLFGFLYVPIFYLTMYTSWTVYYWCRIERRKLEGSGNRVKLD</sequence>
<evidence type="ECO:0000313" key="2">
    <source>
        <dbReference type="EMBL" id="OXA47693.1"/>
    </source>
</evidence>
<gene>
    <name evidence="2" type="ORF">Fcan01_17751</name>
</gene>
<evidence type="ECO:0000313" key="3">
    <source>
        <dbReference type="Proteomes" id="UP000198287"/>
    </source>
</evidence>
<dbReference type="EMBL" id="LNIX01000013">
    <property type="protein sequence ID" value="OXA47693.1"/>
    <property type="molecule type" value="Genomic_DNA"/>
</dbReference>
<evidence type="ECO:0000256" key="1">
    <source>
        <dbReference type="SAM" id="Phobius"/>
    </source>
</evidence>
<organism evidence="2 3">
    <name type="scientific">Folsomia candida</name>
    <name type="common">Springtail</name>
    <dbReference type="NCBI Taxonomy" id="158441"/>
    <lineage>
        <taxon>Eukaryota</taxon>
        <taxon>Metazoa</taxon>
        <taxon>Ecdysozoa</taxon>
        <taxon>Arthropoda</taxon>
        <taxon>Hexapoda</taxon>
        <taxon>Collembola</taxon>
        <taxon>Entomobryomorpha</taxon>
        <taxon>Isotomoidea</taxon>
        <taxon>Isotomidae</taxon>
        <taxon>Proisotominae</taxon>
        <taxon>Folsomia</taxon>
    </lineage>
</organism>
<keyword evidence="3" id="KW-1185">Reference proteome</keyword>
<feature type="transmembrane region" description="Helical" evidence="1">
    <location>
        <begin position="95"/>
        <end position="114"/>
    </location>
</feature>
<dbReference type="Proteomes" id="UP000198287">
    <property type="component" value="Unassembled WGS sequence"/>
</dbReference>
<keyword evidence="1" id="KW-1133">Transmembrane helix</keyword>
<protein>
    <submittedName>
        <fullName evidence="2">Uncharacterized protein</fullName>
    </submittedName>
</protein>
<feature type="transmembrane region" description="Helical" evidence="1">
    <location>
        <begin position="126"/>
        <end position="150"/>
    </location>
</feature>
<keyword evidence="1" id="KW-0472">Membrane</keyword>
<accession>A0A226DR65</accession>
<comment type="caution">
    <text evidence="2">The sequence shown here is derived from an EMBL/GenBank/DDBJ whole genome shotgun (WGS) entry which is preliminary data.</text>
</comment>
<keyword evidence="1" id="KW-0812">Transmembrane</keyword>